<protein>
    <submittedName>
        <fullName evidence="1">Uncharacterized protein</fullName>
    </submittedName>
</protein>
<dbReference type="EMBL" id="BGZK01001161">
    <property type="protein sequence ID" value="GBP72955.1"/>
    <property type="molecule type" value="Genomic_DNA"/>
</dbReference>
<reference evidence="1 2" key="1">
    <citation type="journal article" date="2019" name="Commun. Biol.">
        <title>The bagworm genome reveals a unique fibroin gene that provides high tensile strength.</title>
        <authorList>
            <person name="Kono N."/>
            <person name="Nakamura H."/>
            <person name="Ohtoshi R."/>
            <person name="Tomita M."/>
            <person name="Numata K."/>
            <person name="Arakawa K."/>
        </authorList>
    </citation>
    <scope>NUCLEOTIDE SEQUENCE [LARGE SCALE GENOMIC DNA]</scope>
</reference>
<gene>
    <name evidence="1" type="ORF">EVAR_41173_1</name>
</gene>
<proteinExistence type="predicted"/>
<dbReference type="AlphaFoldDB" id="A0A4C1YF28"/>
<comment type="caution">
    <text evidence="1">The sequence shown here is derived from an EMBL/GenBank/DDBJ whole genome shotgun (WGS) entry which is preliminary data.</text>
</comment>
<accession>A0A4C1YF28</accession>
<keyword evidence="2" id="KW-1185">Reference proteome</keyword>
<name>A0A4C1YF28_EUMVA</name>
<dbReference type="Proteomes" id="UP000299102">
    <property type="component" value="Unassembled WGS sequence"/>
</dbReference>
<evidence type="ECO:0000313" key="2">
    <source>
        <dbReference type="Proteomes" id="UP000299102"/>
    </source>
</evidence>
<sequence>MRARATSDERGYTVIRIRSIVNSASPLSHRLTTEFGVSTAPNVRLPSEVRRSTTARAYATAQERPPGAAAVRTLYCAINKINGPTPDSSAARRRGMTGPRSTRLYYRQIGNAGIECGESRSKNSDLPGWPARGALPPTDLVYALAIFKADD</sequence>
<evidence type="ECO:0000313" key="1">
    <source>
        <dbReference type="EMBL" id="GBP72955.1"/>
    </source>
</evidence>
<organism evidence="1 2">
    <name type="scientific">Eumeta variegata</name>
    <name type="common">Bagworm moth</name>
    <name type="synonym">Eumeta japonica</name>
    <dbReference type="NCBI Taxonomy" id="151549"/>
    <lineage>
        <taxon>Eukaryota</taxon>
        <taxon>Metazoa</taxon>
        <taxon>Ecdysozoa</taxon>
        <taxon>Arthropoda</taxon>
        <taxon>Hexapoda</taxon>
        <taxon>Insecta</taxon>
        <taxon>Pterygota</taxon>
        <taxon>Neoptera</taxon>
        <taxon>Endopterygota</taxon>
        <taxon>Lepidoptera</taxon>
        <taxon>Glossata</taxon>
        <taxon>Ditrysia</taxon>
        <taxon>Tineoidea</taxon>
        <taxon>Psychidae</taxon>
        <taxon>Oiketicinae</taxon>
        <taxon>Eumeta</taxon>
    </lineage>
</organism>